<name>A0AAD4QJQ8_9AGAM</name>
<evidence type="ECO:0000313" key="1">
    <source>
        <dbReference type="EMBL" id="KAI0298437.1"/>
    </source>
</evidence>
<accession>A0AAD4QJQ8</accession>
<keyword evidence="2" id="KW-1185">Reference proteome</keyword>
<gene>
    <name evidence="1" type="ORF">B0F90DRAFT_702106</name>
</gene>
<protein>
    <submittedName>
        <fullName evidence="1">Uncharacterized protein</fullName>
    </submittedName>
</protein>
<sequence>MVHNCGNVYVRSGEREIREEKDSMSMITPRQMSNFASLVGYLLHLKALSRTGLRGVSVMSMIPNALIRQICWIRLNLFKLGRSFATFKGCDTQRDEEMRGEKKLIPCVGSDFAALYDISLFLHASPLLPLPSTTFNTGTYVQYNLPPVSGPGSHQKNYKCPEGRTGGNLLLRRTQSHRINLSGTTAMHACGML</sequence>
<proteinExistence type="predicted"/>
<dbReference type="AlphaFoldDB" id="A0AAD4QJQ8"/>
<dbReference type="EMBL" id="WTXG01000028">
    <property type="protein sequence ID" value="KAI0298437.1"/>
    <property type="molecule type" value="Genomic_DNA"/>
</dbReference>
<reference evidence="1" key="1">
    <citation type="journal article" date="2022" name="New Phytol.">
        <title>Evolutionary transition to the ectomycorrhizal habit in the genomes of a hyperdiverse lineage of mushroom-forming fungi.</title>
        <authorList>
            <person name="Looney B."/>
            <person name="Miyauchi S."/>
            <person name="Morin E."/>
            <person name="Drula E."/>
            <person name="Courty P.E."/>
            <person name="Kohler A."/>
            <person name="Kuo A."/>
            <person name="LaButti K."/>
            <person name="Pangilinan J."/>
            <person name="Lipzen A."/>
            <person name="Riley R."/>
            <person name="Andreopoulos W."/>
            <person name="He G."/>
            <person name="Johnson J."/>
            <person name="Nolan M."/>
            <person name="Tritt A."/>
            <person name="Barry K.W."/>
            <person name="Grigoriev I.V."/>
            <person name="Nagy L.G."/>
            <person name="Hibbett D."/>
            <person name="Henrissat B."/>
            <person name="Matheny P.B."/>
            <person name="Labbe J."/>
            <person name="Martin F.M."/>
        </authorList>
    </citation>
    <scope>NUCLEOTIDE SEQUENCE</scope>
    <source>
        <strain evidence="1">BPL690</strain>
    </source>
</reference>
<evidence type="ECO:0000313" key="2">
    <source>
        <dbReference type="Proteomes" id="UP001203297"/>
    </source>
</evidence>
<organism evidence="1 2">
    <name type="scientific">Multifurca ochricompacta</name>
    <dbReference type="NCBI Taxonomy" id="376703"/>
    <lineage>
        <taxon>Eukaryota</taxon>
        <taxon>Fungi</taxon>
        <taxon>Dikarya</taxon>
        <taxon>Basidiomycota</taxon>
        <taxon>Agaricomycotina</taxon>
        <taxon>Agaricomycetes</taxon>
        <taxon>Russulales</taxon>
        <taxon>Russulaceae</taxon>
        <taxon>Multifurca</taxon>
    </lineage>
</organism>
<comment type="caution">
    <text evidence="1">The sequence shown here is derived from an EMBL/GenBank/DDBJ whole genome shotgun (WGS) entry which is preliminary data.</text>
</comment>
<dbReference type="Proteomes" id="UP001203297">
    <property type="component" value="Unassembled WGS sequence"/>
</dbReference>